<dbReference type="EMBL" id="FR904240">
    <property type="protein sequence ID" value="CDG48942.1"/>
    <property type="molecule type" value="Genomic_DNA"/>
</dbReference>
<dbReference type="SMART" id="SM00972">
    <property type="entry name" value="SCPU"/>
    <property type="match status" value="1"/>
</dbReference>
<gene>
    <name evidence="2" type="ORF">SCTVLC_2299</name>
</gene>
<sequence length="183" mass="19234">MLALYPATMADSKTAIIGISATMVSACEASSTSSGNNSFGSLNFGALYSLSSAVSAASQQNAGAIRVKCNNGTSYTVLLSGGRSGNTAARYLQSATGQRVNYNLYISAAHSTVWNNVTGVSQTANGVDNWLPVYGLIPAQTTPPPAATPIQYRLRSIGNDNARFNLRIIVLPPPVRGLGRYRR</sequence>
<proteinExistence type="predicted"/>
<reference evidence="2" key="2">
    <citation type="journal article" date="2014" name="Genome Biol. Evol.">
        <title>Settling down: the genome of Serratia symbiotica from the aphid Cinara tujafilina zooms in on the process of accommodation to a cooperative intracellular life.</title>
        <authorList>
            <person name="Manzano-Marin A."/>
            <person name="Latorre A."/>
        </authorList>
    </citation>
    <scope>NUCLEOTIDE SEQUENCE</scope>
    <source>
        <strain evidence="2">SCt-VLC</strain>
    </source>
</reference>
<keyword evidence="2" id="KW-0946">Virion</keyword>
<accession>A0A068RCF0</accession>
<protein>
    <submittedName>
        <fullName evidence="2">Spore Coat Protein U domain-containing protein</fullName>
    </submittedName>
</protein>
<dbReference type="Pfam" id="PF05229">
    <property type="entry name" value="SCPU"/>
    <property type="match status" value="1"/>
</dbReference>
<dbReference type="InterPro" id="IPR007893">
    <property type="entry name" value="Spore_coat_U/FanG"/>
</dbReference>
<dbReference type="PANTHER" id="PTHR37089:SF4">
    <property type="entry name" value="EXPORTED PROTEIN"/>
    <property type="match status" value="1"/>
</dbReference>
<keyword evidence="2" id="KW-0167">Capsid protein</keyword>
<name>A0A068RCF0_9GAMM</name>
<dbReference type="InterPro" id="IPR053167">
    <property type="entry name" value="Spore_coat_component"/>
</dbReference>
<dbReference type="AlphaFoldDB" id="A0A068RCF0"/>
<reference evidence="2" key="1">
    <citation type="submission" date="2013-06" db="EMBL/GenBank/DDBJ databases">
        <authorList>
            <person name="Mazano-Marin A."/>
        </authorList>
    </citation>
    <scope>NUCLEOTIDE SEQUENCE</scope>
    <source>
        <strain evidence="2">SCt-VLC</strain>
    </source>
</reference>
<organism evidence="2">
    <name type="scientific">Serratia symbiotica SCt-VLC</name>
    <dbReference type="NCBI Taxonomy" id="1347341"/>
    <lineage>
        <taxon>Bacteria</taxon>
        <taxon>Pseudomonadati</taxon>
        <taxon>Pseudomonadota</taxon>
        <taxon>Gammaproteobacteria</taxon>
        <taxon>Enterobacterales</taxon>
        <taxon>Yersiniaceae</taxon>
        <taxon>Serratia</taxon>
        <taxon>Serratia symbiotica</taxon>
    </lineage>
</organism>
<dbReference type="PANTHER" id="PTHR37089">
    <property type="entry name" value="PROTEIN U-RELATED"/>
    <property type="match status" value="1"/>
</dbReference>
<evidence type="ECO:0000259" key="1">
    <source>
        <dbReference type="Pfam" id="PF05229"/>
    </source>
</evidence>
<feature type="domain" description="Spore coat protein U/FanG" evidence="1">
    <location>
        <begin position="14"/>
        <end position="146"/>
    </location>
</feature>
<evidence type="ECO:0000313" key="2">
    <source>
        <dbReference type="EMBL" id="CDG48942.1"/>
    </source>
</evidence>